<accession>A0A8T3BNA0</accession>
<evidence type="ECO:0000313" key="1">
    <source>
        <dbReference type="EMBL" id="KAI0515969.1"/>
    </source>
</evidence>
<keyword evidence="2" id="KW-1185">Reference proteome</keyword>
<dbReference type="EMBL" id="JAGYWB010000007">
    <property type="protein sequence ID" value="KAI0515969.1"/>
    <property type="molecule type" value="Genomic_DNA"/>
</dbReference>
<protein>
    <submittedName>
        <fullName evidence="1">Uncharacterized protein</fullName>
    </submittedName>
</protein>
<name>A0A8T3BNA0_DENNO</name>
<sequence>MPCALNQNIASLQNASYDYGKSINPNVSLSVANNSVEERELNSSFDYGKLVDPNVSLLVANDYVEEGEFVENSNSGNKLNSTSAIPNFIDALSSNAQKLINKILDQNDSYTKFSKNKYKSFKSISLQSPRNTKSQLA</sequence>
<proteinExistence type="predicted"/>
<comment type="caution">
    <text evidence="1">The sequence shown here is derived from an EMBL/GenBank/DDBJ whole genome shotgun (WGS) entry which is preliminary data.</text>
</comment>
<dbReference type="AlphaFoldDB" id="A0A8T3BNA0"/>
<gene>
    <name evidence="1" type="ORF">KFK09_008640</name>
</gene>
<evidence type="ECO:0000313" key="2">
    <source>
        <dbReference type="Proteomes" id="UP000829196"/>
    </source>
</evidence>
<dbReference type="Proteomes" id="UP000829196">
    <property type="component" value="Unassembled WGS sequence"/>
</dbReference>
<reference evidence="1" key="1">
    <citation type="journal article" date="2022" name="Front. Genet.">
        <title>Chromosome-Scale Assembly of the Dendrobium nobile Genome Provides Insights Into the Molecular Mechanism of the Biosynthesis of the Medicinal Active Ingredient of Dendrobium.</title>
        <authorList>
            <person name="Xu Q."/>
            <person name="Niu S.-C."/>
            <person name="Li K.-L."/>
            <person name="Zheng P.-J."/>
            <person name="Zhang X.-J."/>
            <person name="Jia Y."/>
            <person name="Liu Y."/>
            <person name="Niu Y.-X."/>
            <person name="Yu L.-H."/>
            <person name="Chen D.-F."/>
            <person name="Zhang G.-Q."/>
        </authorList>
    </citation>
    <scope>NUCLEOTIDE SEQUENCE</scope>
    <source>
        <tissue evidence="1">Leaf</tissue>
    </source>
</reference>
<organism evidence="1 2">
    <name type="scientific">Dendrobium nobile</name>
    <name type="common">Orchid</name>
    <dbReference type="NCBI Taxonomy" id="94219"/>
    <lineage>
        <taxon>Eukaryota</taxon>
        <taxon>Viridiplantae</taxon>
        <taxon>Streptophyta</taxon>
        <taxon>Embryophyta</taxon>
        <taxon>Tracheophyta</taxon>
        <taxon>Spermatophyta</taxon>
        <taxon>Magnoliopsida</taxon>
        <taxon>Liliopsida</taxon>
        <taxon>Asparagales</taxon>
        <taxon>Orchidaceae</taxon>
        <taxon>Epidendroideae</taxon>
        <taxon>Malaxideae</taxon>
        <taxon>Dendrobiinae</taxon>
        <taxon>Dendrobium</taxon>
    </lineage>
</organism>